<proteinExistence type="predicted"/>
<gene>
    <name evidence="2" type="ORF">HMPREF0027_1627</name>
</gene>
<dbReference type="InterPro" id="IPR036259">
    <property type="entry name" value="MFS_trans_sf"/>
</dbReference>
<keyword evidence="1" id="KW-0812">Transmembrane</keyword>
<organism evidence="2 3">
    <name type="scientific">Actinobacillus ureae ATCC 25976</name>
    <dbReference type="NCBI Taxonomy" id="887324"/>
    <lineage>
        <taxon>Bacteria</taxon>
        <taxon>Pseudomonadati</taxon>
        <taxon>Pseudomonadota</taxon>
        <taxon>Gammaproteobacteria</taxon>
        <taxon>Pasteurellales</taxon>
        <taxon>Pasteurellaceae</taxon>
        <taxon>Actinobacillus</taxon>
    </lineage>
</organism>
<protein>
    <submittedName>
        <fullName evidence="2">Putative Glycerol-3-phosphate transporter</fullName>
    </submittedName>
</protein>
<dbReference type="EMBL" id="AEVG01000112">
    <property type="protein sequence ID" value="EFX91306.1"/>
    <property type="molecule type" value="Genomic_DNA"/>
</dbReference>
<evidence type="ECO:0000313" key="3">
    <source>
        <dbReference type="Proteomes" id="UP000005467"/>
    </source>
</evidence>
<name>E8KIG0_9PAST</name>
<dbReference type="Proteomes" id="UP000005467">
    <property type="component" value="Unassembled WGS sequence"/>
</dbReference>
<comment type="caution">
    <text evidence="2">The sequence shown here is derived from an EMBL/GenBank/DDBJ whole genome shotgun (WGS) entry which is preliminary data.</text>
</comment>
<keyword evidence="1" id="KW-1133">Transmembrane helix</keyword>
<dbReference type="Gene3D" id="1.20.1250.20">
    <property type="entry name" value="MFS general substrate transporter like domains"/>
    <property type="match status" value="1"/>
</dbReference>
<evidence type="ECO:0000256" key="1">
    <source>
        <dbReference type="SAM" id="Phobius"/>
    </source>
</evidence>
<keyword evidence="1" id="KW-0472">Membrane</keyword>
<keyword evidence="3" id="KW-1185">Reference proteome</keyword>
<dbReference type="HOGENOM" id="CLU_212384_0_0_6"/>
<dbReference type="AlphaFoldDB" id="E8KIG0"/>
<reference evidence="2 3" key="1">
    <citation type="submission" date="2011-01" db="EMBL/GenBank/DDBJ databases">
        <authorList>
            <person name="Muzny D."/>
            <person name="Qin X."/>
            <person name="Deng J."/>
            <person name="Jiang H."/>
            <person name="Liu Y."/>
            <person name="Qu J."/>
            <person name="Song X.-Z."/>
            <person name="Zhang L."/>
            <person name="Thornton R."/>
            <person name="Coyle M."/>
            <person name="Francisco L."/>
            <person name="Jackson L."/>
            <person name="Javaid M."/>
            <person name="Korchina V."/>
            <person name="Kovar C."/>
            <person name="Mata R."/>
            <person name="Mathew T."/>
            <person name="Ngo R."/>
            <person name="Nguyen L."/>
            <person name="Nguyen N."/>
            <person name="Okwuonu G."/>
            <person name="Ongeri F."/>
            <person name="Pham C."/>
            <person name="Simmons D."/>
            <person name="Wilczek-Boney K."/>
            <person name="Hale W."/>
            <person name="Jakkamsetti A."/>
            <person name="Pham P."/>
            <person name="Ruth R."/>
            <person name="San Lucas F."/>
            <person name="Warren J."/>
            <person name="Zhang J."/>
            <person name="Zhao Z."/>
            <person name="Zhou C."/>
            <person name="Zhu D."/>
            <person name="Lee S."/>
            <person name="Bess C."/>
            <person name="Blankenburg K."/>
            <person name="Forbes L."/>
            <person name="Fu Q."/>
            <person name="Gubbala S."/>
            <person name="Hirani K."/>
            <person name="Jayaseelan J.C."/>
            <person name="Lara F."/>
            <person name="Munidasa M."/>
            <person name="Palculict T."/>
            <person name="Patil S."/>
            <person name="Pu L.-L."/>
            <person name="Saada N."/>
            <person name="Tang L."/>
            <person name="Weissenberger G."/>
            <person name="Zhu Y."/>
            <person name="Hemphill L."/>
            <person name="Shang Y."/>
            <person name="Youmans B."/>
            <person name="Ayvaz T."/>
            <person name="Ross M."/>
            <person name="Santibanez J."/>
            <person name="Aqrawi P."/>
            <person name="Gross S."/>
            <person name="Joshi V."/>
            <person name="Fowler G."/>
            <person name="Nazareth L."/>
            <person name="Reid J."/>
            <person name="Worley K."/>
            <person name="Petrosino J."/>
            <person name="Highlander S."/>
            <person name="Gibbs R."/>
        </authorList>
    </citation>
    <scope>NUCLEOTIDE SEQUENCE [LARGE SCALE GENOMIC DNA]</scope>
    <source>
        <strain evidence="2 3">ATCC 25976</strain>
    </source>
</reference>
<accession>E8KIG0</accession>
<sequence>MFGPFKPAPHIAELPADKIDARYKFLRWQVFAGIFFGYAAYYFVRANFDLAQKGLIEEVYITKLN</sequence>
<feature type="transmembrane region" description="Helical" evidence="1">
    <location>
        <begin position="25"/>
        <end position="44"/>
    </location>
</feature>
<evidence type="ECO:0000313" key="2">
    <source>
        <dbReference type="EMBL" id="EFX91306.1"/>
    </source>
</evidence>